<proteinExistence type="predicted"/>
<keyword evidence="2" id="KW-0472">Membrane</keyword>
<feature type="transmembrane region" description="Helical" evidence="2">
    <location>
        <begin position="369"/>
        <end position="387"/>
    </location>
</feature>
<feature type="region of interest" description="Disordered" evidence="1">
    <location>
        <begin position="450"/>
        <end position="510"/>
    </location>
</feature>
<dbReference type="RefSeq" id="WP_091362893.1">
    <property type="nucleotide sequence ID" value="NZ_FMXA01000003.1"/>
</dbReference>
<dbReference type="InterPro" id="IPR018677">
    <property type="entry name" value="DUF2157"/>
</dbReference>
<feature type="transmembrane region" description="Helical" evidence="2">
    <location>
        <begin position="399"/>
        <end position="418"/>
    </location>
</feature>
<dbReference type="AlphaFoldDB" id="A0A1G5UXP7"/>
<feature type="transmembrane region" description="Helical" evidence="2">
    <location>
        <begin position="284"/>
        <end position="308"/>
    </location>
</feature>
<gene>
    <name evidence="4" type="ORF">SAMN02910343_00206</name>
</gene>
<feature type="transmembrane region" description="Helical" evidence="2">
    <location>
        <begin position="254"/>
        <end position="272"/>
    </location>
</feature>
<feature type="domain" description="DUF2157" evidence="3">
    <location>
        <begin position="13"/>
        <end position="185"/>
    </location>
</feature>
<dbReference type="EMBL" id="FMXA01000003">
    <property type="protein sequence ID" value="SDA38128.1"/>
    <property type="molecule type" value="Genomic_DNA"/>
</dbReference>
<feature type="transmembrane region" description="Helical" evidence="2">
    <location>
        <begin position="165"/>
        <end position="194"/>
    </location>
</feature>
<name>A0A1G5UXP7_9FIRM</name>
<feature type="transmembrane region" description="Helical" evidence="2">
    <location>
        <begin position="231"/>
        <end position="248"/>
    </location>
</feature>
<feature type="transmembrane region" description="Helical" evidence="2">
    <location>
        <begin position="133"/>
        <end position="153"/>
    </location>
</feature>
<feature type="compositionally biased region" description="Basic and acidic residues" evidence="1">
    <location>
        <begin position="497"/>
        <end position="510"/>
    </location>
</feature>
<keyword evidence="2" id="KW-1133">Transmembrane helix</keyword>
<reference evidence="4 5" key="1">
    <citation type="submission" date="2016-10" db="EMBL/GenBank/DDBJ databases">
        <authorList>
            <person name="de Groot N.N."/>
        </authorList>
    </citation>
    <scope>NUCLEOTIDE SEQUENCE [LARGE SCALE GENOMIC DNA]</scope>
    <source>
        <strain evidence="4 5">DSM 15230</strain>
    </source>
</reference>
<dbReference type="Pfam" id="PF09925">
    <property type="entry name" value="DUF2157"/>
    <property type="match status" value="1"/>
</dbReference>
<accession>A0A1G5UXP7</accession>
<keyword evidence="2" id="KW-0812">Transmembrane</keyword>
<dbReference type="STRING" id="209880.SAMN02910343_00206"/>
<feature type="transmembrane region" description="Helical" evidence="2">
    <location>
        <begin position="72"/>
        <end position="92"/>
    </location>
</feature>
<dbReference type="OrthoDB" id="1633784at2"/>
<feature type="transmembrane region" description="Helical" evidence="2">
    <location>
        <begin position="314"/>
        <end position="333"/>
    </location>
</feature>
<evidence type="ECO:0000256" key="1">
    <source>
        <dbReference type="SAM" id="MobiDB-lite"/>
    </source>
</evidence>
<dbReference type="Proteomes" id="UP000199689">
    <property type="component" value="Unassembled WGS sequence"/>
</dbReference>
<keyword evidence="5" id="KW-1185">Reference proteome</keyword>
<evidence type="ECO:0000313" key="5">
    <source>
        <dbReference type="Proteomes" id="UP000199689"/>
    </source>
</evidence>
<evidence type="ECO:0000259" key="3">
    <source>
        <dbReference type="Pfam" id="PF09925"/>
    </source>
</evidence>
<feature type="transmembrane region" description="Helical" evidence="2">
    <location>
        <begin position="206"/>
        <end position="224"/>
    </location>
</feature>
<feature type="compositionally biased region" description="Basic residues" evidence="1">
    <location>
        <begin position="450"/>
        <end position="461"/>
    </location>
</feature>
<feature type="transmembrane region" description="Helical" evidence="2">
    <location>
        <begin position="342"/>
        <end position="363"/>
    </location>
</feature>
<feature type="transmembrane region" description="Helical" evidence="2">
    <location>
        <begin position="41"/>
        <end position="60"/>
    </location>
</feature>
<evidence type="ECO:0000256" key="2">
    <source>
        <dbReference type="SAM" id="Phobius"/>
    </source>
</evidence>
<protein>
    <submittedName>
        <fullName evidence="4">Predicted membrane protein</fullName>
    </submittedName>
</protein>
<dbReference type="GeneID" id="87755256"/>
<feature type="transmembrane region" description="Helical" evidence="2">
    <location>
        <begin position="424"/>
        <end position="444"/>
    </location>
</feature>
<evidence type="ECO:0000313" key="4">
    <source>
        <dbReference type="EMBL" id="SDA38128.1"/>
    </source>
</evidence>
<sequence>MSSKRWLKAEIRKWVQNDLITPSEGNAILAQYGEESHSYQGIFFIMASLSIGGGLLSLGASFWNGLTQGQRFVTAMIPLLLSALLMLALVALDRKVPVTGHWKNVVRRRMETAYMDESDREEETVTRYRVPDYAREILCAFHGGALLLACYLLEDTFFIPGTLPLLLLGAGVILLILTFLMDSLSLSVACVLAATAAAVTGGHDWIVTASWGLMAALVPFLLTLLKNDRQYSLIVLSWCWTAGVLFLISRTTNMLWEMMFFSEAAAFTWIIGSMMRSYTAAGMAVRFLGSTAMFGVLGISSFGQLWIAPLSQESGWLLWGAFGLLLLLNLYVLMKALQKREWLAAASGMVPVSMLSAALLSLWDTSGAASGLVITLTAVVLSLGVILRGIQTGRSWQGMLGFILLFVMSALRMVDSTLTLAQRGIYFLAAGLVMALVCLAVYWPRRKNRRKGKRKPVTHSSRRSEQPMAVQKKSQEVPAPDIQETWEAPPVPVFHRPGTDKGENDHDQTK</sequence>
<organism evidence="4 5">
    <name type="scientific">Allisonella histaminiformans</name>
    <dbReference type="NCBI Taxonomy" id="209880"/>
    <lineage>
        <taxon>Bacteria</taxon>
        <taxon>Bacillati</taxon>
        <taxon>Bacillota</taxon>
        <taxon>Negativicutes</taxon>
        <taxon>Veillonellales</taxon>
        <taxon>Veillonellaceae</taxon>
        <taxon>Allisonella</taxon>
    </lineage>
</organism>